<dbReference type="EMBL" id="JAHHIF010000002">
    <property type="protein sequence ID" value="MBW4543070.1"/>
    <property type="molecule type" value="Genomic_DNA"/>
</dbReference>
<dbReference type="NCBIfam" id="TIGR02532">
    <property type="entry name" value="IV_pilin_GFxxxE"/>
    <property type="match status" value="1"/>
</dbReference>
<dbReference type="PROSITE" id="PS00409">
    <property type="entry name" value="PROKAR_NTER_METHYL"/>
    <property type="match status" value="1"/>
</dbReference>
<dbReference type="Proteomes" id="UP000753908">
    <property type="component" value="Unassembled WGS sequence"/>
</dbReference>
<dbReference type="InterPro" id="IPR012902">
    <property type="entry name" value="N_methyl_site"/>
</dbReference>
<reference evidence="2" key="1">
    <citation type="submission" date="2021-05" db="EMBL/GenBank/DDBJ databases">
        <authorList>
            <person name="Pietrasiak N."/>
            <person name="Ward R."/>
            <person name="Stajich J.E."/>
            <person name="Kurbessoian T."/>
        </authorList>
    </citation>
    <scope>NUCLEOTIDE SEQUENCE</scope>
    <source>
        <strain evidence="2">CPER-KK1</strain>
    </source>
</reference>
<sequence>MENLDSLLKFKQFLDLKKIAIKRHSPKGAAGYTLIEMLVVVLIIGVLATIAAPGWLGFVSQRRVNAASDVLLRSIQEAQSQAKNKKVSYSVAFRSLNAVPQIAVYPTKAVDANGTSSYINPGNLDDISWKNLGGDLEIKPGQIMLYTNLASENNGPLPLHQDYKIITFDYMGVLPRDSEPPITITVAAPQGANPIPSTKRCVKITTLLGDLTKGRRDDNGGTNPQGCPDP</sequence>
<organism evidence="2 3">
    <name type="scientific">Symplocastrum torsivum CPER-KK1</name>
    <dbReference type="NCBI Taxonomy" id="450513"/>
    <lineage>
        <taxon>Bacteria</taxon>
        <taxon>Bacillati</taxon>
        <taxon>Cyanobacteriota</taxon>
        <taxon>Cyanophyceae</taxon>
        <taxon>Oscillatoriophycideae</taxon>
        <taxon>Oscillatoriales</taxon>
        <taxon>Microcoleaceae</taxon>
        <taxon>Symplocastrum</taxon>
    </lineage>
</organism>
<evidence type="ECO:0000313" key="2">
    <source>
        <dbReference type="EMBL" id="MBW4543070.1"/>
    </source>
</evidence>
<feature type="transmembrane region" description="Helical" evidence="1">
    <location>
        <begin position="32"/>
        <end position="56"/>
    </location>
</feature>
<keyword evidence="1" id="KW-0812">Transmembrane</keyword>
<accession>A0A951PG47</accession>
<dbReference type="Gene3D" id="3.30.700.10">
    <property type="entry name" value="Glycoprotein, Type 4 Pilin"/>
    <property type="match status" value="1"/>
</dbReference>
<keyword evidence="1" id="KW-1133">Transmembrane helix</keyword>
<gene>
    <name evidence="2" type="ORF">KME25_01275</name>
</gene>
<name>A0A951PG47_9CYAN</name>
<evidence type="ECO:0000256" key="1">
    <source>
        <dbReference type="SAM" id="Phobius"/>
    </source>
</evidence>
<dbReference type="Pfam" id="PF07963">
    <property type="entry name" value="N_methyl"/>
    <property type="match status" value="1"/>
</dbReference>
<reference evidence="2" key="2">
    <citation type="journal article" date="2022" name="Microbiol. Resour. Announc.">
        <title>Metagenome Sequencing to Explore Phylogenomics of Terrestrial Cyanobacteria.</title>
        <authorList>
            <person name="Ward R.D."/>
            <person name="Stajich J.E."/>
            <person name="Johansen J.R."/>
            <person name="Huntemann M."/>
            <person name="Clum A."/>
            <person name="Foster B."/>
            <person name="Foster B."/>
            <person name="Roux S."/>
            <person name="Palaniappan K."/>
            <person name="Varghese N."/>
            <person name="Mukherjee S."/>
            <person name="Reddy T.B.K."/>
            <person name="Daum C."/>
            <person name="Copeland A."/>
            <person name="Chen I.A."/>
            <person name="Ivanova N.N."/>
            <person name="Kyrpides N.C."/>
            <person name="Shapiro N."/>
            <person name="Eloe-Fadrosh E.A."/>
            <person name="Pietrasiak N."/>
        </authorList>
    </citation>
    <scope>NUCLEOTIDE SEQUENCE</scope>
    <source>
        <strain evidence="2">CPER-KK1</strain>
    </source>
</reference>
<dbReference type="InterPro" id="IPR045584">
    <property type="entry name" value="Pilin-like"/>
</dbReference>
<keyword evidence="1" id="KW-0472">Membrane</keyword>
<comment type="caution">
    <text evidence="2">The sequence shown here is derived from an EMBL/GenBank/DDBJ whole genome shotgun (WGS) entry which is preliminary data.</text>
</comment>
<dbReference type="AlphaFoldDB" id="A0A951PG47"/>
<evidence type="ECO:0000313" key="3">
    <source>
        <dbReference type="Proteomes" id="UP000753908"/>
    </source>
</evidence>
<proteinExistence type="predicted"/>
<dbReference type="SUPFAM" id="SSF54523">
    <property type="entry name" value="Pili subunits"/>
    <property type="match status" value="1"/>
</dbReference>
<protein>
    <submittedName>
        <fullName evidence="2">Prepilin-type N-terminal cleavage/methylation domain-containing protein</fullName>
    </submittedName>
</protein>